<evidence type="ECO:0000256" key="8">
    <source>
        <dbReference type="SAM" id="Phobius"/>
    </source>
</evidence>
<evidence type="ECO:0000256" key="4">
    <source>
        <dbReference type="ARBA" id="ARBA00022723"/>
    </source>
</evidence>
<comment type="subcellular location">
    <subcellularLocation>
        <location evidence="1">Membrane</location>
    </subcellularLocation>
</comment>
<evidence type="ECO:0000256" key="6">
    <source>
        <dbReference type="ARBA" id="ARBA00023004"/>
    </source>
</evidence>
<evidence type="ECO:0000256" key="1">
    <source>
        <dbReference type="ARBA" id="ARBA00004370"/>
    </source>
</evidence>
<evidence type="ECO:0000256" key="2">
    <source>
        <dbReference type="ARBA" id="ARBA00022617"/>
    </source>
</evidence>
<dbReference type="AlphaFoldDB" id="A0A4Y7RCG7"/>
<evidence type="ECO:0000256" key="7">
    <source>
        <dbReference type="ARBA" id="ARBA00023136"/>
    </source>
</evidence>
<keyword evidence="6" id="KW-0408">Iron</keyword>
<dbReference type="EMBL" id="QFGA01000001">
    <property type="protein sequence ID" value="TEB06516.1"/>
    <property type="molecule type" value="Genomic_DNA"/>
</dbReference>
<proteinExistence type="predicted"/>
<dbReference type="Proteomes" id="UP000298324">
    <property type="component" value="Unassembled WGS sequence"/>
</dbReference>
<keyword evidence="7 8" id="KW-0472">Membrane</keyword>
<keyword evidence="2" id="KW-0349">Heme</keyword>
<feature type="transmembrane region" description="Helical" evidence="8">
    <location>
        <begin position="20"/>
        <end position="45"/>
    </location>
</feature>
<evidence type="ECO:0000313" key="10">
    <source>
        <dbReference type="Proteomes" id="UP000298324"/>
    </source>
</evidence>
<dbReference type="GO" id="GO:0016020">
    <property type="term" value="C:membrane"/>
    <property type="evidence" value="ECO:0007669"/>
    <property type="project" value="UniProtKB-SubCell"/>
</dbReference>
<sequence>MELAKNLQKTLNKSYGKTDLYVDLAESITGIILVGFLWMHMLFVGTIYINNGVLFNSLSEGLDKYYLAQIGIPATVLVILLHIFMAGRRAPMRLRDLRIAWRLTKMLNHYDTWVWVGQVITALLIGIFASMHLWTVMTTWPIEAVKSAHRVADPGVAFWGHFSIPYYLIFYTIFLLVGEYHAGFGLYRILVKWGWFERHKMGWVLKGITVIIICIGVGALYMFTQLAKMYPHVGGAL</sequence>
<dbReference type="Gene3D" id="1.20.1300.10">
    <property type="entry name" value="Fumarate reductase/succinate dehydrogenase, transmembrane subunit"/>
    <property type="match status" value="1"/>
</dbReference>
<dbReference type="RefSeq" id="WP_134218723.1">
    <property type="nucleotide sequence ID" value="NZ_QFGA01000001.1"/>
</dbReference>
<feature type="transmembrane region" description="Helical" evidence="8">
    <location>
        <begin position="112"/>
        <end position="134"/>
    </location>
</feature>
<comment type="caution">
    <text evidence="9">The sequence shown here is derived from an EMBL/GenBank/DDBJ whole genome shotgun (WGS) entry which is preliminary data.</text>
</comment>
<name>A0A4Y7RCG7_9FIRM</name>
<reference evidence="9 10" key="1">
    <citation type="journal article" date="2018" name="Environ. Microbiol.">
        <title>Novel energy conservation strategies and behaviour of Pelotomaculum schinkii driving syntrophic propionate catabolism.</title>
        <authorList>
            <person name="Hidalgo-Ahumada C.A.P."/>
            <person name="Nobu M.K."/>
            <person name="Narihiro T."/>
            <person name="Tamaki H."/>
            <person name="Liu W.T."/>
            <person name="Kamagata Y."/>
            <person name="Stams A.J.M."/>
            <person name="Imachi H."/>
            <person name="Sousa D.Z."/>
        </authorList>
    </citation>
    <scope>NUCLEOTIDE SEQUENCE [LARGE SCALE GENOMIC DNA]</scope>
    <source>
        <strain evidence="9 10">HH</strain>
    </source>
</reference>
<feature type="transmembrane region" description="Helical" evidence="8">
    <location>
        <begin position="65"/>
        <end position="85"/>
    </location>
</feature>
<dbReference type="Pfam" id="PF01127">
    <property type="entry name" value="Sdh_cyt"/>
    <property type="match status" value="1"/>
</dbReference>
<keyword evidence="5 8" id="KW-1133">Transmembrane helix</keyword>
<dbReference type="InterPro" id="IPR000701">
    <property type="entry name" value="SuccDH_FuR_B_TM-su"/>
</dbReference>
<evidence type="ECO:0000313" key="9">
    <source>
        <dbReference type="EMBL" id="TEB06516.1"/>
    </source>
</evidence>
<keyword evidence="4" id="KW-0479">Metal-binding</keyword>
<dbReference type="GO" id="GO:0046872">
    <property type="term" value="F:metal ion binding"/>
    <property type="evidence" value="ECO:0007669"/>
    <property type="project" value="UniProtKB-KW"/>
</dbReference>
<dbReference type="InterPro" id="IPR034804">
    <property type="entry name" value="SQR/QFR_C/D"/>
</dbReference>
<feature type="transmembrane region" description="Helical" evidence="8">
    <location>
        <begin position="203"/>
        <end position="223"/>
    </location>
</feature>
<keyword evidence="10" id="KW-1185">Reference proteome</keyword>
<evidence type="ECO:0000256" key="5">
    <source>
        <dbReference type="ARBA" id="ARBA00022989"/>
    </source>
</evidence>
<dbReference type="SUPFAM" id="SSF81343">
    <property type="entry name" value="Fumarate reductase respiratory complex transmembrane subunits"/>
    <property type="match status" value="1"/>
</dbReference>
<gene>
    <name evidence="9" type="primary">frdC_1</name>
    <name evidence="9" type="ORF">Psch_00048</name>
</gene>
<evidence type="ECO:0000256" key="3">
    <source>
        <dbReference type="ARBA" id="ARBA00022692"/>
    </source>
</evidence>
<accession>A0A4Y7RCG7</accession>
<organism evidence="9 10">
    <name type="scientific">Pelotomaculum schinkii</name>
    <dbReference type="NCBI Taxonomy" id="78350"/>
    <lineage>
        <taxon>Bacteria</taxon>
        <taxon>Bacillati</taxon>
        <taxon>Bacillota</taxon>
        <taxon>Clostridia</taxon>
        <taxon>Eubacteriales</taxon>
        <taxon>Desulfotomaculaceae</taxon>
        <taxon>Pelotomaculum</taxon>
    </lineage>
</organism>
<keyword evidence="3 8" id="KW-0812">Transmembrane</keyword>
<protein>
    <submittedName>
        <fullName evidence="9">Fumarate reductase cytochrome b subunit</fullName>
    </submittedName>
</protein>